<evidence type="ECO:0000313" key="2">
    <source>
        <dbReference type="Proteomes" id="UP000747399"/>
    </source>
</evidence>
<reference evidence="1" key="1">
    <citation type="journal article" date="2021" name="Proc. Natl. Acad. Sci. U.S.A.">
        <title>Three genomes in the algal genus Volvox reveal the fate of a haploid sex-determining region after a transition to homothallism.</title>
        <authorList>
            <person name="Yamamoto K."/>
            <person name="Hamaji T."/>
            <person name="Kawai-Toyooka H."/>
            <person name="Matsuzaki R."/>
            <person name="Takahashi F."/>
            <person name="Nishimura Y."/>
            <person name="Kawachi M."/>
            <person name="Noguchi H."/>
            <person name="Minakuchi Y."/>
            <person name="Umen J.G."/>
            <person name="Toyoda A."/>
            <person name="Nozaki H."/>
        </authorList>
    </citation>
    <scope>NUCLEOTIDE SEQUENCE</scope>
    <source>
        <strain evidence="1">NIES-3780</strain>
    </source>
</reference>
<organism evidence="1 2">
    <name type="scientific">Volvox africanus</name>
    <dbReference type="NCBI Taxonomy" id="51714"/>
    <lineage>
        <taxon>Eukaryota</taxon>
        <taxon>Viridiplantae</taxon>
        <taxon>Chlorophyta</taxon>
        <taxon>core chlorophytes</taxon>
        <taxon>Chlorophyceae</taxon>
        <taxon>CS clade</taxon>
        <taxon>Chlamydomonadales</taxon>
        <taxon>Volvocaceae</taxon>
        <taxon>Volvox</taxon>
    </lineage>
</organism>
<proteinExistence type="predicted"/>
<dbReference type="Proteomes" id="UP000747399">
    <property type="component" value="Unassembled WGS sequence"/>
</dbReference>
<evidence type="ECO:0008006" key="3">
    <source>
        <dbReference type="Google" id="ProtNLM"/>
    </source>
</evidence>
<protein>
    <recommendedName>
        <fullName evidence="3">WW domain-containing protein</fullName>
    </recommendedName>
</protein>
<gene>
    <name evidence="1" type="ORF">Vafri_3563</name>
</gene>
<accession>A0A8J4ATP1</accession>
<name>A0A8J4ATP1_9CHLO</name>
<dbReference type="EMBL" id="BNCO01000004">
    <property type="protein sequence ID" value="GIL46597.1"/>
    <property type="molecule type" value="Genomic_DNA"/>
</dbReference>
<comment type="caution">
    <text evidence="1">The sequence shown here is derived from an EMBL/GenBank/DDBJ whole genome shotgun (WGS) entry which is preliminary data.</text>
</comment>
<dbReference type="AlphaFoldDB" id="A0A8J4ATP1"/>
<keyword evidence="2" id="KW-1185">Reference proteome</keyword>
<evidence type="ECO:0000313" key="1">
    <source>
        <dbReference type="EMBL" id="GIL46597.1"/>
    </source>
</evidence>
<sequence>MSSLEAVLIARGINADVARACTHLFGSYEEAFPYIDPPLLPGDIKEYYSLKYHRYYYHCTTSDTTTWELPPQLQLSEWMLDASISGQDVRTCRKLLSALLWAVQANAHKPHSDDERFGQATAVQHTTPDNTPGNSEMTAIDRTAILREVTNHIRI</sequence>